<dbReference type="RefSeq" id="XP_030991987.1">
    <property type="nucleotide sequence ID" value="XM_031143563.1"/>
</dbReference>
<keyword evidence="4 6" id="KW-1133">Transmembrane helix</keyword>
<dbReference type="InterPro" id="IPR036259">
    <property type="entry name" value="MFS_trans_sf"/>
</dbReference>
<dbReference type="FunFam" id="1.20.1250.20:FF:000034">
    <property type="entry name" value="MFS general substrate transporter"/>
    <property type="match status" value="1"/>
</dbReference>
<dbReference type="GO" id="GO:0016020">
    <property type="term" value="C:membrane"/>
    <property type="evidence" value="ECO:0007669"/>
    <property type="project" value="UniProtKB-SubCell"/>
</dbReference>
<dbReference type="AlphaFoldDB" id="A0A507AU91"/>
<accession>A0A507AU91</accession>
<dbReference type="EMBL" id="SKBQ01000059">
    <property type="protein sequence ID" value="TPX10276.1"/>
    <property type="molecule type" value="Genomic_DNA"/>
</dbReference>
<dbReference type="InParanoid" id="A0A507AU91"/>
<dbReference type="Proteomes" id="UP000319257">
    <property type="component" value="Unassembled WGS sequence"/>
</dbReference>
<dbReference type="Gene3D" id="1.20.1250.20">
    <property type="entry name" value="MFS general substrate transporter like domains"/>
    <property type="match status" value="2"/>
</dbReference>
<keyword evidence="2" id="KW-0813">Transport</keyword>
<keyword evidence="5 6" id="KW-0472">Membrane</keyword>
<dbReference type="GeneID" id="41976128"/>
<dbReference type="PANTHER" id="PTHR43791">
    <property type="entry name" value="PERMEASE-RELATED"/>
    <property type="match status" value="1"/>
</dbReference>
<sequence length="507" mass="56424">MAHLHLVSAPARYQADEAMVGDNISIDIPGLPDDPDSGLTVAEKAALDRKLLWKLDLMLLPWLCFLYLICFLDRTNIGNAKIAHLTKDVHMSTTQYNLTLTVFFISYAAFEAIANVLIKRFRPSVVLPIIMALWGLCMLSMGFVHNWSGLMAARWFLGVTESGLFPGVNYYLSCWYRRSELALRAAIFFSAAALSGSFGGLLAAAIENLDSKGGKPGWAWIFIIEGAITVIVGLVSFWMVHDFPDEVKFLSEDDRARVLRRLTLDQQHSATREDFKIMYLWQALKDWKTYAGMLLYMGPLMPLYSFSLFLPTIIANLGFTTSTSIVKNQLLSVPPYAVAAVATVAIGYLSDRQKKRGLYNIICAPVGILGFSMLLGSTNPSLQYAGTFFAATGIYPTIPITTAWISNNVDGVYKRGIVLGLVIGWGNLNGVVSSNVFFHPPRFVEGHATIIAYMTVCILGGSILMWILLTRENAKRRNGDRNHWVEGKTQEEIEEMGDRHPDFIFTT</sequence>
<dbReference type="OrthoDB" id="2962993at2759"/>
<feature type="transmembrane region" description="Helical" evidence="6">
    <location>
        <begin position="185"/>
        <end position="206"/>
    </location>
</feature>
<dbReference type="SUPFAM" id="SSF103473">
    <property type="entry name" value="MFS general substrate transporter"/>
    <property type="match status" value="1"/>
</dbReference>
<evidence type="ECO:0000256" key="4">
    <source>
        <dbReference type="ARBA" id="ARBA00022989"/>
    </source>
</evidence>
<protein>
    <recommendedName>
        <fullName evidence="7">Major facilitator superfamily (MFS) profile domain-containing protein</fullName>
    </recommendedName>
</protein>
<evidence type="ECO:0000256" key="3">
    <source>
        <dbReference type="ARBA" id="ARBA00022692"/>
    </source>
</evidence>
<reference evidence="8 9" key="1">
    <citation type="submission" date="2019-06" db="EMBL/GenBank/DDBJ databases">
        <title>Draft genome sequence of the filamentous fungus Phialemoniopsis curvata isolated from diesel fuel.</title>
        <authorList>
            <person name="Varaljay V.A."/>
            <person name="Lyon W.J."/>
            <person name="Crouch A.L."/>
            <person name="Drake C.E."/>
            <person name="Hollomon J.M."/>
            <person name="Nadeau L.J."/>
            <person name="Nunn H.S."/>
            <person name="Stevenson B.S."/>
            <person name="Bojanowski C.L."/>
            <person name="Crookes-Goodson W.J."/>
        </authorList>
    </citation>
    <scope>NUCLEOTIDE SEQUENCE [LARGE SCALE GENOMIC DNA]</scope>
    <source>
        <strain evidence="8 9">D216</strain>
    </source>
</reference>
<comment type="subcellular location">
    <subcellularLocation>
        <location evidence="1">Membrane</location>
        <topology evidence="1">Multi-pass membrane protein</topology>
    </subcellularLocation>
</comment>
<dbReference type="Pfam" id="PF07690">
    <property type="entry name" value="MFS_1"/>
    <property type="match status" value="1"/>
</dbReference>
<dbReference type="InterPro" id="IPR020846">
    <property type="entry name" value="MFS_dom"/>
</dbReference>
<feature type="transmembrane region" description="Helical" evidence="6">
    <location>
        <begin position="57"/>
        <end position="77"/>
    </location>
</feature>
<evidence type="ECO:0000259" key="7">
    <source>
        <dbReference type="PROSITE" id="PS50850"/>
    </source>
</evidence>
<feature type="transmembrane region" description="Helical" evidence="6">
    <location>
        <begin position="294"/>
        <end position="319"/>
    </location>
</feature>
<feature type="transmembrane region" description="Helical" evidence="6">
    <location>
        <begin position="382"/>
        <end position="405"/>
    </location>
</feature>
<evidence type="ECO:0000313" key="9">
    <source>
        <dbReference type="Proteomes" id="UP000319257"/>
    </source>
</evidence>
<organism evidence="8 9">
    <name type="scientific">Thyridium curvatum</name>
    <dbReference type="NCBI Taxonomy" id="1093900"/>
    <lineage>
        <taxon>Eukaryota</taxon>
        <taxon>Fungi</taxon>
        <taxon>Dikarya</taxon>
        <taxon>Ascomycota</taxon>
        <taxon>Pezizomycotina</taxon>
        <taxon>Sordariomycetes</taxon>
        <taxon>Sordariomycetidae</taxon>
        <taxon>Thyridiales</taxon>
        <taxon>Thyridiaceae</taxon>
        <taxon>Thyridium</taxon>
    </lineage>
</organism>
<keyword evidence="9" id="KW-1185">Reference proteome</keyword>
<evidence type="ECO:0000256" key="5">
    <source>
        <dbReference type="ARBA" id="ARBA00023136"/>
    </source>
</evidence>
<feature type="transmembrane region" description="Helical" evidence="6">
    <location>
        <begin position="417"/>
        <end position="438"/>
    </location>
</feature>
<feature type="transmembrane region" description="Helical" evidence="6">
    <location>
        <begin position="155"/>
        <end position="173"/>
    </location>
</feature>
<feature type="transmembrane region" description="Helical" evidence="6">
    <location>
        <begin position="357"/>
        <end position="376"/>
    </location>
</feature>
<dbReference type="PROSITE" id="PS50850">
    <property type="entry name" value="MFS"/>
    <property type="match status" value="1"/>
</dbReference>
<feature type="transmembrane region" description="Helical" evidence="6">
    <location>
        <begin position="218"/>
        <end position="240"/>
    </location>
</feature>
<dbReference type="PANTHER" id="PTHR43791:SF19">
    <property type="entry name" value="TRANSPORTER, PUTATIVE (AFU_ORTHOLOGUE AFUA_1G01812)-RELATED"/>
    <property type="match status" value="1"/>
</dbReference>
<evidence type="ECO:0000313" key="8">
    <source>
        <dbReference type="EMBL" id="TPX10276.1"/>
    </source>
</evidence>
<feature type="transmembrane region" description="Helical" evidence="6">
    <location>
        <begin position="97"/>
        <end position="118"/>
    </location>
</feature>
<feature type="transmembrane region" description="Helical" evidence="6">
    <location>
        <begin position="331"/>
        <end position="350"/>
    </location>
</feature>
<feature type="transmembrane region" description="Helical" evidence="6">
    <location>
        <begin position="125"/>
        <end position="143"/>
    </location>
</feature>
<dbReference type="GO" id="GO:0022857">
    <property type="term" value="F:transmembrane transporter activity"/>
    <property type="evidence" value="ECO:0007669"/>
    <property type="project" value="InterPro"/>
</dbReference>
<dbReference type="InterPro" id="IPR011701">
    <property type="entry name" value="MFS"/>
</dbReference>
<dbReference type="FunFam" id="1.20.1250.20:FF:000068">
    <property type="entry name" value="MFS general substrate transporter"/>
    <property type="match status" value="1"/>
</dbReference>
<evidence type="ECO:0000256" key="1">
    <source>
        <dbReference type="ARBA" id="ARBA00004141"/>
    </source>
</evidence>
<evidence type="ECO:0000256" key="2">
    <source>
        <dbReference type="ARBA" id="ARBA00022448"/>
    </source>
</evidence>
<feature type="domain" description="Major facilitator superfamily (MFS) profile" evidence="7">
    <location>
        <begin position="59"/>
        <end position="473"/>
    </location>
</feature>
<evidence type="ECO:0000256" key="6">
    <source>
        <dbReference type="SAM" id="Phobius"/>
    </source>
</evidence>
<keyword evidence="3 6" id="KW-0812">Transmembrane</keyword>
<feature type="transmembrane region" description="Helical" evidence="6">
    <location>
        <begin position="450"/>
        <end position="469"/>
    </location>
</feature>
<name>A0A507AU91_9PEZI</name>
<comment type="caution">
    <text evidence="8">The sequence shown here is derived from an EMBL/GenBank/DDBJ whole genome shotgun (WGS) entry which is preliminary data.</text>
</comment>
<gene>
    <name evidence="8" type="ORF">E0L32_008681</name>
</gene>
<proteinExistence type="predicted"/>